<evidence type="ECO:0000256" key="1">
    <source>
        <dbReference type="ARBA" id="ARBA00043985"/>
    </source>
</evidence>
<gene>
    <name evidence="4" type="ORF">I8J29_15560</name>
</gene>
<feature type="compositionally biased region" description="Basic and acidic residues" evidence="3">
    <location>
        <begin position="226"/>
        <end position="237"/>
    </location>
</feature>
<dbReference type="RefSeq" id="WP_208848464.1">
    <property type="nucleotide sequence ID" value="NZ_JAGGDJ010000011.1"/>
</dbReference>
<dbReference type="InterPro" id="IPR007157">
    <property type="entry name" value="PspA_VIPP1"/>
</dbReference>
<dbReference type="PANTHER" id="PTHR31088">
    <property type="entry name" value="MEMBRANE-ASSOCIATED PROTEIN VIPP1, CHLOROPLASTIC"/>
    <property type="match status" value="1"/>
</dbReference>
<evidence type="ECO:0000256" key="2">
    <source>
        <dbReference type="SAM" id="Coils"/>
    </source>
</evidence>
<protein>
    <submittedName>
        <fullName evidence="4">PspA/IM30 family protein</fullName>
    </submittedName>
</protein>
<feature type="region of interest" description="Disordered" evidence="3">
    <location>
        <begin position="202"/>
        <end position="237"/>
    </location>
</feature>
<name>A0ABS3WBD7_9BACL</name>
<evidence type="ECO:0000313" key="4">
    <source>
        <dbReference type="EMBL" id="MBO7745627.1"/>
    </source>
</evidence>
<keyword evidence="5" id="KW-1185">Reference proteome</keyword>
<organism evidence="4 5">
    <name type="scientific">Paenibacillus artemisiicola</name>
    <dbReference type="NCBI Taxonomy" id="1172618"/>
    <lineage>
        <taxon>Bacteria</taxon>
        <taxon>Bacillati</taxon>
        <taxon>Bacillota</taxon>
        <taxon>Bacilli</taxon>
        <taxon>Bacillales</taxon>
        <taxon>Paenibacillaceae</taxon>
        <taxon>Paenibacillus</taxon>
    </lineage>
</organism>
<sequence>MGILNRLFNMTQAAANELLDKLEDPAMMMNQYVRRMQDEIANAQHELLKQEALAKGVQQQAQEAAILAEQSEARALDAMKAGQEAHAREALTAKLHYEEKAREYGAWHENAKRQIAELTIRLESAKAELPQLLKKRDELVNRMQQAAAKSRTSMPSFSVGPNILDGGGASRGFQRMEEKIAQWEAHIEASRGPFGAQGYGAAYGSGSTYAGTPGPSKSSLVDEQLEQLRKKLPTDGE</sequence>
<feature type="coiled-coil region" evidence="2">
    <location>
        <begin position="108"/>
        <end position="149"/>
    </location>
</feature>
<evidence type="ECO:0000313" key="5">
    <source>
        <dbReference type="Proteomes" id="UP000670947"/>
    </source>
</evidence>
<keyword evidence="2" id="KW-0175">Coiled coil</keyword>
<dbReference type="Pfam" id="PF04012">
    <property type="entry name" value="PspA_IM30"/>
    <property type="match status" value="1"/>
</dbReference>
<dbReference type="EMBL" id="JAGGDJ010000011">
    <property type="protein sequence ID" value="MBO7745627.1"/>
    <property type="molecule type" value="Genomic_DNA"/>
</dbReference>
<comment type="similarity">
    <text evidence="1">Belongs to the PspA/Vipp/IM30 family.</text>
</comment>
<evidence type="ECO:0000256" key="3">
    <source>
        <dbReference type="SAM" id="MobiDB-lite"/>
    </source>
</evidence>
<proteinExistence type="inferred from homology"/>
<comment type="caution">
    <text evidence="4">The sequence shown here is derived from an EMBL/GenBank/DDBJ whole genome shotgun (WGS) entry which is preliminary data.</text>
</comment>
<accession>A0ABS3WBD7</accession>
<dbReference type="Proteomes" id="UP000670947">
    <property type="component" value="Unassembled WGS sequence"/>
</dbReference>
<dbReference type="PANTHER" id="PTHR31088:SF6">
    <property type="entry name" value="PHAGE SHOCK PROTEIN A"/>
    <property type="match status" value="1"/>
</dbReference>
<reference evidence="4 5" key="1">
    <citation type="submission" date="2021-03" db="EMBL/GenBank/DDBJ databases">
        <title>Paenibacillus artemisicola MWE-103 whole genome sequence.</title>
        <authorList>
            <person name="Ham Y.J."/>
        </authorList>
    </citation>
    <scope>NUCLEOTIDE SEQUENCE [LARGE SCALE GENOMIC DNA]</scope>
    <source>
        <strain evidence="4 5">MWE-103</strain>
    </source>
</reference>
<feature type="coiled-coil region" evidence="2">
    <location>
        <begin position="33"/>
        <end position="60"/>
    </location>
</feature>